<keyword evidence="1" id="KW-1133">Transmembrane helix</keyword>
<keyword evidence="1" id="KW-0472">Membrane</keyword>
<feature type="non-terminal residue" evidence="2">
    <location>
        <position position="400"/>
    </location>
</feature>
<reference evidence="2" key="1">
    <citation type="journal article" date="2015" name="Nature">
        <title>Complex archaea that bridge the gap between prokaryotes and eukaryotes.</title>
        <authorList>
            <person name="Spang A."/>
            <person name="Saw J.H."/>
            <person name="Jorgensen S.L."/>
            <person name="Zaremba-Niedzwiedzka K."/>
            <person name="Martijn J."/>
            <person name="Lind A.E."/>
            <person name="van Eijk R."/>
            <person name="Schleper C."/>
            <person name="Guy L."/>
            <person name="Ettema T.J."/>
        </authorList>
    </citation>
    <scope>NUCLEOTIDE SEQUENCE</scope>
</reference>
<feature type="non-terminal residue" evidence="2">
    <location>
        <position position="1"/>
    </location>
</feature>
<protein>
    <submittedName>
        <fullName evidence="2">Uncharacterized protein</fullName>
    </submittedName>
</protein>
<name>A0A0F8YCU9_9ZZZZ</name>
<keyword evidence="1" id="KW-0812">Transmembrane</keyword>
<comment type="caution">
    <text evidence="2">The sequence shown here is derived from an EMBL/GenBank/DDBJ whole genome shotgun (WGS) entry which is preliminary data.</text>
</comment>
<evidence type="ECO:0000256" key="1">
    <source>
        <dbReference type="SAM" id="Phobius"/>
    </source>
</evidence>
<accession>A0A0F8YCU9</accession>
<proteinExistence type="predicted"/>
<dbReference type="AlphaFoldDB" id="A0A0F8YCU9"/>
<evidence type="ECO:0000313" key="2">
    <source>
        <dbReference type="EMBL" id="KKK79292.1"/>
    </source>
</evidence>
<feature type="transmembrane region" description="Helical" evidence="1">
    <location>
        <begin position="379"/>
        <end position="396"/>
    </location>
</feature>
<dbReference type="EMBL" id="LAZR01054096">
    <property type="protein sequence ID" value="KKK79292.1"/>
    <property type="molecule type" value="Genomic_DNA"/>
</dbReference>
<gene>
    <name evidence="2" type="ORF">LCGC14_2834970</name>
</gene>
<organism evidence="2">
    <name type="scientific">marine sediment metagenome</name>
    <dbReference type="NCBI Taxonomy" id="412755"/>
    <lineage>
        <taxon>unclassified sequences</taxon>
        <taxon>metagenomes</taxon>
        <taxon>ecological metagenomes</taxon>
    </lineage>
</organism>
<sequence>EIYFEYSYYSIKTLELLANFLDLGDLSDIFFNKGALYGYLTRNIFLTNNMLYFNPEDASDPETILEHNYYMIYILKALNLFDLDLNNITESIFQNINYENIRNIYYCYKINDILDLGIVFDVNLTSNLVRQLYSEGLHEFYESKNLQVINHEIFLWISEMAMNDDIYIQCSYKEIVKLGSVNTIIASFSNLIFTEYGHLTSVIFESDQLGTLYLEKQFDNTYQISFMLPEDPKFYPTVDGTIIIYGNSKIIGQVSVSFQTTFEQIIDFRPTQNKEGMKFIVNISRKFSSKILPMYNSTLFVEILIDNMLIEVTNFTRKDFTSHSTFSLDYKYIIPGDYYFKIKLYDNFFPEGLTLFDYNTQSGQMEPDPQVQLKANGEILAVAGVGITIGLVVFVIKSGR</sequence>